<feature type="signal peptide" evidence="5">
    <location>
        <begin position="1"/>
        <end position="23"/>
    </location>
</feature>
<name>A0A7S9HDL1_9ALTE</name>
<dbReference type="SUPFAM" id="SSF48452">
    <property type="entry name" value="TPR-like"/>
    <property type="match status" value="2"/>
</dbReference>
<gene>
    <name evidence="7" type="ORF">IT774_03475</name>
</gene>
<dbReference type="KEGG" id="smaa:IT774_03475"/>
<feature type="transmembrane region" description="Helical" evidence="4">
    <location>
        <begin position="435"/>
        <end position="456"/>
    </location>
</feature>
<dbReference type="Gene3D" id="1.25.40.10">
    <property type="entry name" value="Tetratricopeptide repeat domain"/>
    <property type="match status" value="1"/>
</dbReference>
<keyword evidence="3" id="KW-0175">Coiled coil</keyword>
<feature type="coiled-coil region" evidence="3">
    <location>
        <begin position="465"/>
        <end position="495"/>
    </location>
</feature>
<organism evidence="7 8">
    <name type="scientific">Salinimonas marina</name>
    <dbReference type="NCBI Taxonomy" id="2785918"/>
    <lineage>
        <taxon>Bacteria</taxon>
        <taxon>Pseudomonadati</taxon>
        <taxon>Pseudomonadota</taxon>
        <taxon>Gammaproteobacteria</taxon>
        <taxon>Alteromonadales</taxon>
        <taxon>Alteromonadaceae</taxon>
        <taxon>Alteromonas/Salinimonas group</taxon>
        <taxon>Salinimonas</taxon>
    </lineage>
</organism>
<protein>
    <recommendedName>
        <fullName evidence="1">diguanylate cyclase</fullName>
        <ecNumber evidence="1">2.7.7.65</ecNumber>
    </recommendedName>
</protein>
<feature type="domain" description="GGDEF" evidence="6">
    <location>
        <begin position="534"/>
        <end position="673"/>
    </location>
</feature>
<accession>A0A7S9HDL1</accession>
<proteinExistence type="predicted"/>
<keyword evidence="8" id="KW-1185">Reference proteome</keyword>
<dbReference type="PANTHER" id="PTHR45138:SF9">
    <property type="entry name" value="DIGUANYLATE CYCLASE DGCM-RELATED"/>
    <property type="match status" value="1"/>
</dbReference>
<evidence type="ECO:0000313" key="8">
    <source>
        <dbReference type="Proteomes" id="UP000595095"/>
    </source>
</evidence>
<keyword evidence="4" id="KW-1133">Transmembrane helix</keyword>
<dbReference type="Proteomes" id="UP000595095">
    <property type="component" value="Chromosome"/>
</dbReference>
<keyword evidence="4" id="KW-0812">Transmembrane</keyword>
<dbReference type="GO" id="GO:0052621">
    <property type="term" value="F:diguanylate cyclase activity"/>
    <property type="evidence" value="ECO:0007669"/>
    <property type="project" value="UniProtKB-EC"/>
</dbReference>
<dbReference type="NCBIfam" id="TIGR00254">
    <property type="entry name" value="GGDEF"/>
    <property type="match status" value="1"/>
</dbReference>
<dbReference type="PROSITE" id="PS50887">
    <property type="entry name" value="GGDEF"/>
    <property type="match status" value="1"/>
</dbReference>
<evidence type="ECO:0000256" key="3">
    <source>
        <dbReference type="SAM" id="Coils"/>
    </source>
</evidence>
<dbReference type="PANTHER" id="PTHR45138">
    <property type="entry name" value="REGULATORY COMPONENTS OF SENSORY TRANSDUCTION SYSTEM"/>
    <property type="match status" value="1"/>
</dbReference>
<dbReference type="InterPro" id="IPR029787">
    <property type="entry name" value="Nucleotide_cyclase"/>
</dbReference>
<comment type="catalytic activity">
    <reaction evidence="2">
        <text>2 GTP = 3',3'-c-di-GMP + 2 diphosphate</text>
        <dbReference type="Rhea" id="RHEA:24898"/>
        <dbReference type="ChEBI" id="CHEBI:33019"/>
        <dbReference type="ChEBI" id="CHEBI:37565"/>
        <dbReference type="ChEBI" id="CHEBI:58805"/>
        <dbReference type="EC" id="2.7.7.65"/>
    </reaction>
</comment>
<dbReference type="GO" id="GO:1902201">
    <property type="term" value="P:negative regulation of bacterial-type flagellum-dependent cell motility"/>
    <property type="evidence" value="ECO:0007669"/>
    <property type="project" value="TreeGrafter"/>
</dbReference>
<evidence type="ECO:0000256" key="1">
    <source>
        <dbReference type="ARBA" id="ARBA00012528"/>
    </source>
</evidence>
<evidence type="ECO:0000256" key="5">
    <source>
        <dbReference type="SAM" id="SignalP"/>
    </source>
</evidence>
<dbReference type="InterPro" id="IPR043128">
    <property type="entry name" value="Rev_trsase/Diguanyl_cyclase"/>
</dbReference>
<dbReference type="AlphaFoldDB" id="A0A7S9HDL1"/>
<evidence type="ECO:0000313" key="7">
    <source>
        <dbReference type="EMBL" id="QPG06274.1"/>
    </source>
</evidence>
<reference evidence="7 8" key="1">
    <citation type="submission" date="2020-11" db="EMBL/GenBank/DDBJ databases">
        <title>Complete genome sequence for Salinimonas sp. strain G2-b.</title>
        <authorList>
            <person name="Park S.-J."/>
        </authorList>
    </citation>
    <scope>NUCLEOTIDE SEQUENCE [LARGE SCALE GENOMIC DNA]</scope>
    <source>
        <strain evidence="7 8">G2-b</strain>
    </source>
</reference>
<dbReference type="InterPro" id="IPR011990">
    <property type="entry name" value="TPR-like_helical_dom_sf"/>
</dbReference>
<evidence type="ECO:0000259" key="6">
    <source>
        <dbReference type="PROSITE" id="PS50887"/>
    </source>
</evidence>
<evidence type="ECO:0000256" key="2">
    <source>
        <dbReference type="ARBA" id="ARBA00034247"/>
    </source>
</evidence>
<dbReference type="SMART" id="SM00028">
    <property type="entry name" value="TPR"/>
    <property type="match status" value="6"/>
</dbReference>
<feature type="chain" id="PRO_5032864343" description="diguanylate cyclase" evidence="5">
    <location>
        <begin position="24"/>
        <end position="720"/>
    </location>
</feature>
<dbReference type="InterPro" id="IPR000160">
    <property type="entry name" value="GGDEF_dom"/>
</dbReference>
<sequence length="720" mass="80811">MMHYVRLLVMALLLVTGCGASLASPSQFLSCSPAICQQLEQLSLDFDQGLADVTHKNLAKLIATLNPSNNPDDLVSAHFYKGHFARSQSAYDDALQAFETALHHCQQPRQIASKAFILGEMAKVYRFQGNLQAALEHAYQALQLYQQHHHLSGVAWQQVTVGSILVARGQYEPALAVLQQVAKNSHQYEDAELTGQVFYYIGVAYLQLQQLELAGQYLDDALEYFDSAGTAFYVASSYFSLGELNLQRSDTTQARTQLNKALGLFAEINAPVMLHKAQSLLGLIEITAGEADVGQAHLNTAMAFARQHSATKLEAYLHLYMARGLRLANQPEQAFEHVLQGEQMAISQQRAGLHTEFLKLKAQLLFEQQDYQQAYEAQQQSYAMTASLANQARLMPIIQQSALLQVQRQAQSIELLEHSNAAELAQAEQRNLRNMLILGSVITLMLLLFLLFSRYAHYRQNMWLRQQVRARTIELESKNQQLQEAFKSLEQASLRDPLTGLYNRYYLDTRLPGEFRRAQHACAQAAENNTRADTDLLCFLMDIDNFKQINDEYGHLSGDRVLVQFSTLIQEVFRDTDLQIRWGGEEFLVICRHANRASTEELAERFRQTVAAHVFILADARPLRVTCCIGFSVLPLDPHGPFNTSWSMTFALIDYCLYAAKLSGKNCWVGVREASEQQAGDTDQPGTAAASVLSEKFNLAQIKLATSLNNIASIQWPEDT</sequence>
<dbReference type="SUPFAM" id="SSF55073">
    <property type="entry name" value="Nucleotide cyclase"/>
    <property type="match status" value="1"/>
</dbReference>
<evidence type="ECO:0000256" key="4">
    <source>
        <dbReference type="SAM" id="Phobius"/>
    </source>
</evidence>
<dbReference type="InterPro" id="IPR019734">
    <property type="entry name" value="TPR_rpt"/>
</dbReference>
<dbReference type="PROSITE" id="PS51257">
    <property type="entry name" value="PROKAR_LIPOPROTEIN"/>
    <property type="match status" value="1"/>
</dbReference>
<dbReference type="GO" id="GO:0005886">
    <property type="term" value="C:plasma membrane"/>
    <property type="evidence" value="ECO:0007669"/>
    <property type="project" value="TreeGrafter"/>
</dbReference>
<dbReference type="EC" id="2.7.7.65" evidence="1"/>
<dbReference type="SMART" id="SM00267">
    <property type="entry name" value="GGDEF"/>
    <property type="match status" value="1"/>
</dbReference>
<keyword evidence="5" id="KW-0732">Signal</keyword>
<dbReference type="Pfam" id="PF00990">
    <property type="entry name" value="GGDEF"/>
    <property type="match status" value="1"/>
</dbReference>
<keyword evidence="4" id="KW-0472">Membrane</keyword>
<dbReference type="InterPro" id="IPR050469">
    <property type="entry name" value="Diguanylate_Cyclase"/>
</dbReference>
<dbReference type="Gene3D" id="3.30.70.270">
    <property type="match status" value="1"/>
</dbReference>
<dbReference type="CDD" id="cd01949">
    <property type="entry name" value="GGDEF"/>
    <property type="match status" value="1"/>
</dbReference>
<dbReference type="GO" id="GO:0043709">
    <property type="term" value="P:cell adhesion involved in single-species biofilm formation"/>
    <property type="evidence" value="ECO:0007669"/>
    <property type="project" value="TreeGrafter"/>
</dbReference>
<dbReference type="RefSeq" id="WP_195811351.1">
    <property type="nucleotide sequence ID" value="NZ_CP064795.1"/>
</dbReference>
<dbReference type="Pfam" id="PF14938">
    <property type="entry name" value="SNAP"/>
    <property type="match status" value="1"/>
</dbReference>
<dbReference type="EMBL" id="CP064795">
    <property type="protein sequence ID" value="QPG06274.1"/>
    <property type="molecule type" value="Genomic_DNA"/>
</dbReference>